<name>A0ABT2ABZ4_9BURK</name>
<accession>A0ABT2ABZ4</accession>
<dbReference type="PANTHER" id="PTHR33778:SF1">
    <property type="entry name" value="MAGNESIUM TRANSPORTER YHID-RELATED"/>
    <property type="match status" value="1"/>
</dbReference>
<protein>
    <recommendedName>
        <fullName evidence="7">Protein MgtC</fullName>
    </recommendedName>
</protein>
<keyword evidence="5 7" id="KW-1133">Transmembrane helix</keyword>
<reference evidence="9 10" key="1">
    <citation type="submission" date="2022-08" db="EMBL/GenBank/DDBJ databases">
        <title>Reclassification of Massilia species as members of the genera Telluria, Duganella, Pseudoduganella, Mokoshia gen. nov. and Zemynaea gen. nov. using orthogonal and non-orthogonal genome-based approaches.</title>
        <authorList>
            <person name="Bowman J.P."/>
        </authorList>
    </citation>
    <scope>NUCLEOTIDE SEQUENCE [LARGE SCALE GENOMIC DNA]</scope>
    <source>
        <strain evidence="9 10">LMG 28164</strain>
    </source>
</reference>
<dbReference type="PANTHER" id="PTHR33778">
    <property type="entry name" value="PROTEIN MGTC"/>
    <property type="match status" value="1"/>
</dbReference>
<comment type="similarity">
    <text evidence="2 7">Belongs to the MgtC/SapB family.</text>
</comment>
<gene>
    <name evidence="9" type="ORF">NX782_21010</name>
</gene>
<evidence type="ECO:0000256" key="6">
    <source>
        <dbReference type="ARBA" id="ARBA00023136"/>
    </source>
</evidence>
<evidence type="ECO:0000259" key="8">
    <source>
        <dbReference type="Pfam" id="PF02308"/>
    </source>
</evidence>
<dbReference type="RefSeq" id="WP_258847445.1">
    <property type="nucleotide sequence ID" value="NZ_JANUGX010000029.1"/>
</dbReference>
<evidence type="ECO:0000256" key="4">
    <source>
        <dbReference type="ARBA" id="ARBA00022692"/>
    </source>
</evidence>
<feature type="domain" description="MgtC/SapB/SrpB/YhiD N-terminal" evidence="8">
    <location>
        <begin position="11"/>
        <end position="140"/>
    </location>
</feature>
<comment type="subcellular location">
    <subcellularLocation>
        <location evidence="7">Cell inner membrane</location>
        <topology evidence="7">Multi-pass membrane protein</topology>
    </subcellularLocation>
    <subcellularLocation>
        <location evidence="1">Cell membrane</location>
        <topology evidence="1">Multi-pass membrane protein</topology>
    </subcellularLocation>
</comment>
<keyword evidence="6 7" id="KW-0472">Membrane</keyword>
<keyword evidence="10" id="KW-1185">Reference proteome</keyword>
<keyword evidence="3" id="KW-1003">Cell membrane</keyword>
<dbReference type="InterPro" id="IPR003416">
    <property type="entry name" value="MgtC/SapB/SrpB/YhiD_fam"/>
</dbReference>
<keyword evidence="4 7" id="KW-0812">Transmembrane</keyword>
<proteinExistence type="inferred from homology"/>
<dbReference type="PRINTS" id="PR01837">
    <property type="entry name" value="MGTCSAPBPROT"/>
</dbReference>
<dbReference type="Pfam" id="PF02308">
    <property type="entry name" value="MgtC"/>
    <property type="match status" value="1"/>
</dbReference>
<comment type="caution">
    <text evidence="9">The sequence shown here is derived from an EMBL/GenBank/DDBJ whole genome shotgun (WGS) entry which is preliminary data.</text>
</comment>
<feature type="transmembrane region" description="Helical" evidence="7">
    <location>
        <begin position="36"/>
        <end position="56"/>
    </location>
</feature>
<evidence type="ECO:0000256" key="1">
    <source>
        <dbReference type="ARBA" id="ARBA00004651"/>
    </source>
</evidence>
<evidence type="ECO:0000256" key="2">
    <source>
        <dbReference type="ARBA" id="ARBA00009298"/>
    </source>
</evidence>
<evidence type="ECO:0000313" key="9">
    <source>
        <dbReference type="EMBL" id="MCS0591677.1"/>
    </source>
</evidence>
<keyword evidence="7" id="KW-0997">Cell inner membrane</keyword>
<evidence type="ECO:0000256" key="7">
    <source>
        <dbReference type="RuleBase" id="RU365041"/>
    </source>
</evidence>
<dbReference type="InterPro" id="IPR049177">
    <property type="entry name" value="MgtC_SapB_SrpB_YhiD_N"/>
</dbReference>
<dbReference type="Proteomes" id="UP001205560">
    <property type="component" value="Unassembled WGS sequence"/>
</dbReference>
<evidence type="ECO:0000313" key="10">
    <source>
        <dbReference type="Proteomes" id="UP001205560"/>
    </source>
</evidence>
<sequence length="232" mass="25203">MLPDLELITRLGLAALLGGAIGFERERLSWAAGLRTHMLVCVGACLFMIVSAYGFMDVLQHEHVSLDPSRVAAQVVSGIGFLGAGSILLRGEIVRGLTTAASLWTVAAIGLAAGGGLYFAAVAATVIILIILAGIKPLERRYFSSRQKREVMISAERGMLTLHVLEQQLGPVTSRISTFIVQQQEEASKVDDVLIAFSRMSESDFHMLLDKLRRIPGVLKLDAKGQPERRTY</sequence>
<evidence type="ECO:0000256" key="5">
    <source>
        <dbReference type="ARBA" id="ARBA00022989"/>
    </source>
</evidence>
<organism evidence="9 10">
    <name type="scientific">Massilia norwichensis</name>
    <dbReference type="NCBI Taxonomy" id="1442366"/>
    <lineage>
        <taxon>Bacteria</taxon>
        <taxon>Pseudomonadati</taxon>
        <taxon>Pseudomonadota</taxon>
        <taxon>Betaproteobacteria</taxon>
        <taxon>Burkholderiales</taxon>
        <taxon>Oxalobacteraceae</taxon>
        <taxon>Telluria group</taxon>
        <taxon>Massilia</taxon>
    </lineage>
</organism>
<evidence type="ECO:0000256" key="3">
    <source>
        <dbReference type="ARBA" id="ARBA00022475"/>
    </source>
</evidence>
<dbReference type="EMBL" id="JANUGX010000029">
    <property type="protein sequence ID" value="MCS0591677.1"/>
    <property type="molecule type" value="Genomic_DNA"/>
</dbReference>
<feature type="transmembrane region" description="Helical" evidence="7">
    <location>
        <begin position="119"/>
        <end position="138"/>
    </location>
</feature>
<feature type="transmembrane region" description="Helical" evidence="7">
    <location>
        <begin position="71"/>
        <end position="89"/>
    </location>
</feature>